<dbReference type="PANTHER" id="PTHR10010:SF46">
    <property type="entry name" value="SODIUM-DEPENDENT PHOSPHATE TRANSPORT PROTEIN 2B"/>
    <property type="match status" value="1"/>
</dbReference>
<dbReference type="GO" id="GO:0005886">
    <property type="term" value="C:plasma membrane"/>
    <property type="evidence" value="ECO:0007669"/>
    <property type="project" value="UniProtKB-SubCell"/>
</dbReference>
<feature type="transmembrane region" description="Helical" evidence="6">
    <location>
        <begin position="284"/>
        <end position="302"/>
    </location>
</feature>
<organism evidence="8">
    <name type="scientific">uncultured Anaerotruncus sp</name>
    <dbReference type="NCBI Taxonomy" id="905011"/>
    <lineage>
        <taxon>Bacteria</taxon>
        <taxon>Bacillati</taxon>
        <taxon>Bacillota</taxon>
        <taxon>Clostridia</taxon>
        <taxon>Eubacteriales</taxon>
        <taxon>Oscillospiraceae</taxon>
        <taxon>Anaerotruncus</taxon>
        <taxon>environmental samples</taxon>
    </lineage>
</organism>
<keyword evidence="3 6" id="KW-0812">Transmembrane</keyword>
<dbReference type="GO" id="GO:0044341">
    <property type="term" value="P:sodium-dependent phosphate transport"/>
    <property type="evidence" value="ECO:0007669"/>
    <property type="project" value="InterPro"/>
</dbReference>
<proteinExistence type="predicted"/>
<dbReference type="PANTHER" id="PTHR10010">
    <property type="entry name" value="SOLUTE CARRIER FAMILY 34 SODIUM PHOSPHATE , MEMBER 2-RELATED"/>
    <property type="match status" value="1"/>
</dbReference>
<keyword evidence="2" id="KW-1003">Cell membrane</keyword>
<feature type="transmembrane region" description="Helical" evidence="6">
    <location>
        <begin position="68"/>
        <end position="89"/>
    </location>
</feature>
<dbReference type="InterPro" id="IPR038078">
    <property type="entry name" value="PhoU-like_sf"/>
</dbReference>
<dbReference type="Pfam" id="PF02690">
    <property type="entry name" value="Na_Pi_cotrans"/>
    <property type="match status" value="1"/>
</dbReference>
<evidence type="ECO:0000256" key="2">
    <source>
        <dbReference type="ARBA" id="ARBA00022475"/>
    </source>
</evidence>
<evidence type="ECO:0000256" key="3">
    <source>
        <dbReference type="ARBA" id="ARBA00022692"/>
    </source>
</evidence>
<dbReference type="Pfam" id="PF01895">
    <property type="entry name" value="PhoU"/>
    <property type="match status" value="2"/>
</dbReference>
<evidence type="ECO:0000313" key="8">
    <source>
        <dbReference type="EMBL" id="SCJ54608.1"/>
    </source>
</evidence>
<dbReference type="EMBL" id="FMHG01000001">
    <property type="protein sequence ID" value="SCJ54608.1"/>
    <property type="molecule type" value="Genomic_DNA"/>
</dbReference>
<keyword evidence="5 6" id="KW-0472">Membrane</keyword>
<feature type="transmembrane region" description="Helical" evidence="6">
    <location>
        <begin position="244"/>
        <end position="264"/>
    </location>
</feature>
<dbReference type="Gene3D" id="1.20.58.220">
    <property type="entry name" value="Phosphate transport system protein phou homolog 2, domain 2"/>
    <property type="match status" value="1"/>
</dbReference>
<feature type="domain" description="PhoU" evidence="7">
    <location>
        <begin position="466"/>
        <end position="531"/>
    </location>
</feature>
<comment type="subcellular location">
    <subcellularLocation>
        <location evidence="1">Cell membrane</location>
        <topology evidence="1">Multi-pass membrane protein</topology>
    </subcellularLocation>
</comment>
<reference evidence="8" key="1">
    <citation type="submission" date="2015-09" db="EMBL/GenBank/DDBJ databases">
        <authorList>
            <consortium name="Pathogen Informatics"/>
        </authorList>
    </citation>
    <scope>NUCLEOTIDE SEQUENCE</scope>
    <source>
        <strain evidence="8">2789STDY5834896</strain>
    </source>
</reference>
<name>A0A1C6HAS0_9FIRM</name>
<accession>A0A1C6HAS0</accession>
<feature type="transmembrane region" description="Helical" evidence="6">
    <location>
        <begin position="6"/>
        <end position="24"/>
    </location>
</feature>
<dbReference type="AlphaFoldDB" id="A0A1C6HAS0"/>
<dbReference type="InterPro" id="IPR003841">
    <property type="entry name" value="Na/Pi_transpt"/>
</dbReference>
<feature type="transmembrane region" description="Helical" evidence="6">
    <location>
        <begin position="173"/>
        <end position="199"/>
    </location>
</feature>
<gene>
    <name evidence="8" type="ORF">SAMEA3545359_00761</name>
</gene>
<feature type="transmembrane region" description="Helical" evidence="6">
    <location>
        <begin position="101"/>
        <end position="123"/>
    </location>
</feature>
<evidence type="ECO:0000256" key="5">
    <source>
        <dbReference type="ARBA" id="ARBA00023136"/>
    </source>
</evidence>
<evidence type="ECO:0000259" key="7">
    <source>
        <dbReference type="Pfam" id="PF01895"/>
    </source>
</evidence>
<feature type="domain" description="PhoU" evidence="7">
    <location>
        <begin position="345"/>
        <end position="429"/>
    </location>
</feature>
<evidence type="ECO:0000256" key="6">
    <source>
        <dbReference type="SAM" id="Phobius"/>
    </source>
</evidence>
<dbReference type="NCBIfam" id="TIGR00704">
    <property type="entry name" value="NaPi_cotrn_rel"/>
    <property type="match status" value="1"/>
</dbReference>
<evidence type="ECO:0000256" key="1">
    <source>
        <dbReference type="ARBA" id="ARBA00004651"/>
    </source>
</evidence>
<dbReference type="NCBIfam" id="NF037997">
    <property type="entry name" value="Na_Pi_symport"/>
    <property type="match status" value="1"/>
</dbReference>
<feature type="transmembrane region" description="Helical" evidence="6">
    <location>
        <begin position="45"/>
        <end position="62"/>
    </location>
</feature>
<protein>
    <submittedName>
        <fullName evidence="8">Na/Pi-cotransporter II-related protein</fullName>
    </submittedName>
</protein>
<evidence type="ECO:0000256" key="4">
    <source>
        <dbReference type="ARBA" id="ARBA00022989"/>
    </source>
</evidence>
<sequence length="542" mass="57781">MHVSDYLMTAGGLALFLYGMKMMSGGLEAAAGTRLKTLLEKLTSNRILGVLVGAGITMVIQSSSATTVMVVGFVNSGLMGLSQAVWVIMGANIGTTITGQLIALDVGALAPVVALAGVVMVTFFKQKKVVDTGTIIAGLGILFIGMDLMSSSLQPLQNSPAFISMMTKFSNPLLGILAGAVFTAIIQSSSASVGILQALATSGLIGLGSSVYVLFGQNIGTCITAVLASIGTNKNARRSTIIHILFNCIGTAVFVIICMTTPFVSFMQSLTPDNPAAQIANVHTLFNIVTTLLLLPFGQLLAKAACRILPGEDQPDADMAPLHLTEQGMGSTAIAISQLEREVGHMYELACQNLFDGMDSVVAGKAANLKKIEEREEYIDYLNTAITSYIAGVTAENIAARDAAALNALFSVAGNVERMGDHAMNIAQYTQSAKDRGVEFSDGATQEMEIMREVLRRGLEVLPRSFAADRRQGLSAISHAEEKIDEMNRRFRHNQISRLGSHQCSAQACVMYSELLTDVERVGDHLLNIAQACYQHELQLVF</sequence>
<dbReference type="InterPro" id="IPR004633">
    <property type="entry name" value="NaPi_cotrn-rel/YqeW-like"/>
</dbReference>
<dbReference type="SUPFAM" id="SSF109755">
    <property type="entry name" value="PhoU-like"/>
    <property type="match status" value="1"/>
</dbReference>
<dbReference type="GO" id="GO:0005436">
    <property type="term" value="F:sodium:phosphate symporter activity"/>
    <property type="evidence" value="ECO:0007669"/>
    <property type="project" value="InterPro"/>
</dbReference>
<keyword evidence="4 6" id="KW-1133">Transmembrane helix</keyword>
<feature type="transmembrane region" description="Helical" evidence="6">
    <location>
        <begin position="135"/>
        <end position="153"/>
    </location>
</feature>
<dbReference type="InterPro" id="IPR026022">
    <property type="entry name" value="PhoU_dom"/>
</dbReference>